<organism evidence="2 3">
    <name type="scientific">Penicillium brasilianum</name>
    <dbReference type="NCBI Taxonomy" id="104259"/>
    <lineage>
        <taxon>Eukaryota</taxon>
        <taxon>Fungi</taxon>
        <taxon>Dikarya</taxon>
        <taxon>Ascomycota</taxon>
        <taxon>Pezizomycotina</taxon>
        <taxon>Eurotiomycetes</taxon>
        <taxon>Eurotiomycetidae</taxon>
        <taxon>Eurotiales</taxon>
        <taxon>Aspergillaceae</taxon>
        <taxon>Penicillium</taxon>
    </lineage>
</organism>
<dbReference type="Proteomes" id="UP000042958">
    <property type="component" value="Unassembled WGS sequence"/>
</dbReference>
<dbReference type="AlphaFoldDB" id="A0A0F7U004"/>
<name>A0A0F7U004_PENBI</name>
<evidence type="ECO:0000313" key="2">
    <source>
        <dbReference type="EMBL" id="CEJ60602.1"/>
    </source>
</evidence>
<evidence type="ECO:0000256" key="1">
    <source>
        <dbReference type="SAM" id="MobiDB-lite"/>
    </source>
</evidence>
<evidence type="ECO:0000313" key="3">
    <source>
        <dbReference type="Proteomes" id="UP000042958"/>
    </source>
</evidence>
<reference evidence="3" key="1">
    <citation type="journal article" date="2015" name="Genome Announc.">
        <title>Draft genome sequence of the fungus Penicillium brasilianum MG11.</title>
        <authorList>
            <person name="Horn F."/>
            <person name="Linde J."/>
            <person name="Mattern D.J."/>
            <person name="Walther G."/>
            <person name="Guthke R."/>
            <person name="Brakhage A.A."/>
            <person name="Valiante V."/>
        </authorList>
    </citation>
    <scope>NUCLEOTIDE SEQUENCE [LARGE SCALE GENOMIC DNA]</scope>
    <source>
        <strain evidence="3">MG11</strain>
    </source>
</reference>
<protein>
    <submittedName>
        <fullName evidence="2">Uncharacterized protein</fullName>
    </submittedName>
</protein>
<keyword evidence="3" id="KW-1185">Reference proteome</keyword>
<feature type="compositionally biased region" description="Basic residues" evidence="1">
    <location>
        <begin position="58"/>
        <end position="76"/>
    </location>
</feature>
<accession>A0A0F7U004</accession>
<sequence>MKLYVSFRIVSRYKTKNTGFPDLDSFALYPASLVPRAQAQPCLKTGCKLLLFTLNSKKKKKKKDKKKKKKKDKKKKQYVDQVIDHAGVGRGSIGETRESLVQQEHFTNTTTCDRKCMTTMMTEVLESMMANDPFRLPLSEVYKATENSHPAALNMMTLWRTVTKAGPPDLLAIDTKQGQAYFSLDITEGNGTAQSILWGRIKVVDQLLTEFELFVNRGRGEDGFAYDAENLPHNYKRWMTPPKDRVKASRAELNGVAAASFNSNDNTTINMASDCQFTEMGWIVKNAACNWMPDRPTDLNARTVVLDEELGIIVTAGVVPGKVYPYATFSAFIPDSMESSQKTQDTWYAIQKSEGYIYLVEPTEALGTSFNVFQYYNNELQGEQFLVYLSGPRNGTAWA</sequence>
<gene>
    <name evidence="2" type="ORF">PMG11_09171</name>
</gene>
<dbReference type="EMBL" id="CDHK01000008">
    <property type="protein sequence ID" value="CEJ60602.1"/>
    <property type="molecule type" value="Genomic_DNA"/>
</dbReference>
<feature type="region of interest" description="Disordered" evidence="1">
    <location>
        <begin position="58"/>
        <end position="77"/>
    </location>
</feature>
<proteinExistence type="predicted"/>
<dbReference type="OrthoDB" id="5229624at2759"/>